<reference evidence="2" key="1">
    <citation type="submission" date="2021-12" db="EMBL/GenBank/DDBJ databases">
        <authorList>
            <person name="King R."/>
        </authorList>
    </citation>
    <scope>NUCLEOTIDE SEQUENCE</scope>
</reference>
<organism evidence="2 3">
    <name type="scientific">Brassicogethes aeneus</name>
    <name type="common">Rape pollen beetle</name>
    <name type="synonym">Meligethes aeneus</name>
    <dbReference type="NCBI Taxonomy" id="1431903"/>
    <lineage>
        <taxon>Eukaryota</taxon>
        <taxon>Metazoa</taxon>
        <taxon>Ecdysozoa</taxon>
        <taxon>Arthropoda</taxon>
        <taxon>Hexapoda</taxon>
        <taxon>Insecta</taxon>
        <taxon>Pterygota</taxon>
        <taxon>Neoptera</taxon>
        <taxon>Endopterygota</taxon>
        <taxon>Coleoptera</taxon>
        <taxon>Polyphaga</taxon>
        <taxon>Cucujiformia</taxon>
        <taxon>Nitidulidae</taxon>
        <taxon>Meligethinae</taxon>
        <taxon>Brassicogethes</taxon>
    </lineage>
</organism>
<dbReference type="Proteomes" id="UP001154078">
    <property type="component" value="Chromosome 3"/>
</dbReference>
<evidence type="ECO:0000313" key="3">
    <source>
        <dbReference type="Proteomes" id="UP001154078"/>
    </source>
</evidence>
<keyword evidence="3" id="KW-1185">Reference proteome</keyword>
<proteinExistence type="predicted"/>
<dbReference type="AlphaFoldDB" id="A0A9P0B255"/>
<name>A0A9P0B255_BRAAE</name>
<protein>
    <submittedName>
        <fullName evidence="2">Uncharacterized protein</fullName>
    </submittedName>
</protein>
<dbReference type="EMBL" id="OV121134">
    <property type="protein sequence ID" value="CAH0552584.1"/>
    <property type="molecule type" value="Genomic_DNA"/>
</dbReference>
<accession>A0A9P0B255</accession>
<feature type="region of interest" description="Disordered" evidence="1">
    <location>
        <begin position="55"/>
        <end position="83"/>
    </location>
</feature>
<evidence type="ECO:0000313" key="2">
    <source>
        <dbReference type="EMBL" id="CAH0552584.1"/>
    </source>
</evidence>
<gene>
    <name evidence="2" type="ORF">MELIAE_LOCUS4774</name>
</gene>
<evidence type="ECO:0000256" key="1">
    <source>
        <dbReference type="SAM" id="MobiDB-lite"/>
    </source>
</evidence>
<sequence>MNRAKREAMSGSILQFVSPNISSSNVCSESLEGASSSTTVSSPVEKKSYKSHYDTNFLSNTSETENKNKDTTAPDDISDTLDPEETSECLNIFKDIGNWPLPLPKNFRHEMIKKGRGYFQNKGTLCYCCNVRRQPQRFKTKFVDNLVLQEIF</sequence>